<dbReference type="FunFam" id="2.40.50.140:FF:000189">
    <property type="entry name" value="Polyribonucleotide nucleotidyltransferase, putative"/>
    <property type="match status" value="1"/>
</dbReference>
<dbReference type="PANTHER" id="PTHR11252">
    <property type="entry name" value="POLYRIBONUCLEOTIDE NUCLEOTIDYLTRANSFERASE"/>
    <property type="match status" value="1"/>
</dbReference>
<evidence type="ECO:0000256" key="6">
    <source>
        <dbReference type="ARBA" id="ARBA00022842"/>
    </source>
</evidence>
<dbReference type="InterPro" id="IPR036456">
    <property type="entry name" value="PNPase_PH_RNA-bd_sf"/>
</dbReference>
<dbReference type="InterPro" id="IPR036345">
    <property type="entry name" value="ExoRNase_PH_dom2_sf"/>
</dbReference>
<dbReference type="FunFam" id="3.30.230.70:FF:000002">
    <property type="entry name" value="Polyribonucleotide nucleotidyltransferase"/>
    <property type="match status" value="1"/>
</dbReference>
<evidence type="ECO:0000313" key="10">
    <source>
        <dbReference type="EMBL" id="KPJ50900.1"/>
    </source>
</evidence>
<dbReference type="InterPro" id="IPR036612">
    <property type="entry name" value="KH_dom_type_1_sf"/>
</dbReference>
<keyword evidence="7 8" id="KW-0694">RNA-binding</keyword>
<dbReference type="NCBIfam" id="TIGR03591">
    <property type="entry name" value="polynuc_phos"/>
    <property type="match status" value="1"/>
</dbReference>
<dbReference type="GO" id="GO:0000287">
    <property type="term" value="F:magnesium ion binding"/>
    <property type="evidence" value="ECO:0007669"/>
    <property type="project" value="UniProtKB-UniRule"/>
</dbReference>
<dbReference type="GO" id="GO:0006402">
    <property type="term" value="P:mRNA catabolic process"/>
    <property type="evidence" value="ECO:0007669"/>
    <property type="project" value="UniProtKB-UniRule"/>
</dbReference>
<dbReference type="InterPro" id="IPR015848">
    <property type="entry name" value="PNPase_PH_RNA-bd_bac/org-type"/>
</dbReference>
<dbReference type="HAMAP" id="MF_01595">
    <property type="entry name" value="PNPase"/>
    <property type="match status" value="1"/>
</dbReference>
<accession>A0A0S7WL66</accession>
<sequence length="700" mass="76259">MIHSIEIAGRSLLIESQKYAKQASGAVTIRYGDTAVLVTAVTSEQPTDKDFLPLVVEYREQSYAAGRIPGGFFKREGRPSDKEILSSRLIDRSVRPLFPEHLRNEIQVIAIVLSFDQENDGDVLGVIGASCAIAISENPFFGPVGCVRIGSIGGQHIINPTIKELDESSMNMLVAGTKAGITMIEAGIKEVSEDDVIQAIALAKPEIDKIIAFQEEISRQIGKPKFQVESSSSDEELEELVRSIAMEDISGANQVPGKRERQDAFQRIRDRVAEKLGEDWEEKSGRVTALIEKFAKADMRQRIVKEKKRVDGRGPDDIRPISCEVATLPRTHGSALFTRGETQSLVVTTLGTTTDEQIVDALEGESSKSFMLHYNFLPFSVGEVRMLRGPGRREIGHGYLSEKALEPLIPPKDTFPYTIRVVSDILESNGSSSMATVCGASLSLMDAGIPIKAPAAGLSIGLVREGDQEVLLTDIIGLEDHFGDMDFKVAGTRSGITAIQLDTKTHGVGIDTLGRALARARIGRHFVLDTMERTLAKPRDEMSEYAPKVQTLAIPKEKIGEVIGPGGRVIRGIVEQTGAKIDIDDSMGKVTICAPDSESAEKAAKMIEVIIAEVEVGKLYIGTVKKILTFGAVVEILPGREGMIHISEIAPYRVKNVRDVLKEGDEVVVKVKGMDQRGKIQLSRKAALGRSVSTRPDRKS</sequence>
<comment type="subcellular location">
    <subcellularLocation>
        <location evidence="8">Cytoplasm</location>
    </subcellularLocation>
</comment>
<dbReference type="PATRIC" id="fig|1703771.3.peg.117"/>
<evidence type="ECO:0000256" key="4">
    <source>
        <dbReference type="ARBA" id="ARBA00022695"/>
    </source>
</evidence>
<dbReference type="GO" id="GO:0005829">
    <property type="term" value="C:cytosol"/>
    <property type="evidence" value="ECO:0007669"/>
    <property type="project" value="TreeGrafter"/>
</dbReference>
<name>A0A0S7WL66_UNCT6</name>
<protein>
    <recommendedName>
        <fullName evidence="8">Polyribonucleotide nucleotidyltransferase</fullName>
        <ecNumber evidence="8">2.7.7.8</ecNumber>
    </recommendedName>
    <alternativeName>
        <fullName evidence="8">Polynucleotide phosphorylase</fullName>
        <shortName evidence="8">PNPase</shortName>
    </alternativeName>
</protein>
<dbReference type="PANTHER" id="PTHR11252:SF0">
    <property type="entry name" value="POLYRIBONUCLEOTIDE NUCLEOTIDYLTRANSFERASE 1, MITOCHONDRIAL"/>
    <property type="match status" value="1"/>
</dbReference>
<gene>
    <name evidence="8" type="primary">pnp</name>
    <name evidence="10" type="ORF">AMJ40_01510</name>
</gene>
<dbReference type="GO" id="GO:0004654">
    <property type="term" value="F:polyribonucleotide nucleotidyltransferase activity"/>
    <property type="evidence" value="ECO:0007669"/>
    <property type="project" value="UniProtKB-UniRule"/>
</dbReference>
<keyword evidence="4 8" id="KW-0548">Nucleotidyltransferase</keyword>
<reference evidence="10 11" key="1">
    <citation type="journal article" date="2015" name="Microbiome">
        <title>Genomic resolution of linkages in carbon, nitrogen, and sulfur cycling among widespread estuary sediment bacteria.</title>
        <authorList>
            <person name="Baker B.J."/>
            <person name="Lazar C.S."/>
            <person name="Teske A.P."/>
            <person name="Dick G.J."/>
        </authorList>
    </citation>
    <scope>NUCLEOTIDE SEQUENCE [LARGE SCALE GENOMIC DNA]</scope>
    <source>
        <strain evidence="10">DG_26</strain>
    </source>
</reference>
<keyword evidence="2 8" id="KW-0963">Cytoplasm</keyword>
<dbReference type="Gene3D" id="3.30.1370.10">
    <property type="entry name" value="K Homology domain, type 1"/>
    <property type="match status" value="1"/>
</dbReference>
<dbReference type="InterPro" id="IPR012340">
    <property type="entry name" value="NA-bd_OB-fold"/>
</dbReference>
<evidence type="ECO:0000256" key="8">
    <source>
        <dbReference type="HAMAP-Rule" id="MF_01595"/>
    </source>
</evidence>
<comment type="function">
    <text evidence="8">Involved in mRNA degradation. Catalyzes the phosphorolysis of single-stranded polyribonucleotides processively in the 3'- to 5'-direction.</text>
</comment>
<evidence type="ECO:0000256" key="5">
    <source>
        <dbReference type="ARBA" id="ARBA00022723"/>
    </source>
</evidence>
<organism evidence="10 11">
    <name type="scientific">candidate division TA06 bacterium DG_26</name>
    <dbReference type="NCBI Taxonomy" id="1703771"/>
    <lineage>
        <taxon>Bacteria</taxon>
        <taxon>Bacteria division TA06</taxon>
    </lineage>
</organism>
<dbReference type="GO" id="GO:0003723">
    <property type="term" value="F:RNA binding"/>
    <property type="evidence" value="ECO:0007669"/>
    <property type="project" value="UniProtKB-UniRule"/>
</dbReference>
<dbReference type="SUPFAM" id="SSF46915">
    <property type="entry name" value="Polynucleotide phosphorylase/guanosine pentaphosphate synthase (PNPase/GPSI), domain 3"/>
    <property type="match status" value="1"/>
</dbReference>
<evidence type="ECO:0000313" key="11">
    <source>
        <dbReference type="Proteomes" id="UP000051124"/>
    </source>
</evidence>
<keyword evidence="5 8" id="KW-0479">Metal-binding</keyword>
<keyword evidence="3 8" id="KW-0808">Transferase</keyword>
<feature type="domain" description="S1 motif" evidence="9">
    <location>
        <begin position="617"/>
        <end position="685"/>
    </location>
</feature>
<dbReference type="EMBL" id="LIZT01000010">
    <property type="protein sequence ID" value="KPJ50900.1"/>
    <property type="molecule type" value="Genomic_DNA"/>
</dbReference>
<dbReference type="Pfam" id="PF00013">
    <property type="entry name" value="KH_1"/>
    <property type="match status" value="1"/>
</dbReference>
<evidence type="ECO:0000256" key="1">
    <source>
        <dbReference type="ARBA" id="ARBA00007404"/>
    </source>
</evidence>
<dbReference type="InterPro" id="IPR015847">
    <property type="entry name" value="ExoRNase_PH_dom2"/>
</dbReference>
<dbReference type="SUPFAM" id="SSF55666">
    <property type="entry name" value="Ribonuclease PH domain 2-like"/>
    <property type="match status" value="2"/>
</dbReference>
<dbReference type="Pfam" id="PF01138">
    <property type="entry name" value="RNase_PH"/>
    <property type="match status" value="2"/>
</dbReference>
<comment type="catalytic activity">
    <reaction evidence="8">
        <text>RNA(n+1) + phosphate = RNA(n) + a ribonucleoside 5'-diphosphate</text>
        <dbReference type="Rhea" id="RHEA:22096"/>
        <dbReference type="Rhea" id="RHEA-COMP:14527"/>
        <dbReference type="Rhea" id="RHEA-COMP:17342"/>
        <dbReference type="ChEBI" id="CHEBI:43474"/>
        <dbReference type="ChEBI" id="CHEBI:57930"/>
        <dbReference type="ChEBI" id="CHEBI:140395"/>
        <dbReference type="EC" id="2.7.7.8"/>
    </reaction>
</comment>
<dbReference type="CDD" id="cd11364">
    <property type="entry name" value="RNase_PH_PNPase_2"/>
    <property type="match status" value="1"/>
</dbReference>
<dbReference type="Gene3D" id="2.40.50.140">
    <property type="entry name" value="Nucleic acid-binding proteins"/>
    <property type="match status" value="1"/>
</dbReference>
<dbReference type="SMART" id="SM00322">
    <property type="entry name" value="KH"/>
    <property type="match status" value="1"/>
</dbReference>
<dbReference type="SUPFAM" id="SSF54791">
    <property type="entry name" value="Eukaryotic type KH-domain (KH-domain type I)"/>
    <property type="match status" value="1"/>
</dbReference>
<dbReference type="SMART" id="SM00316">
    <property type="entry name" value="S1"/>
    <property type="match status" value="1"/>
</dbReference>
<dbReference type="InterPro" id="IPR020568">
    <property type="entry name" value="Ribosomal_Su5_D2-typ_SF"/>
</dbReference>
<dbReference type="Gene3D" id="3.30.230.70">
    <property type="entry name" value="GHMP Kinase, N-terminal domain"/>
    <property type="match status" value="2"/>
</dbReference>
<dbReference type="InterPro" id="IPR004088">
    <property type="entry name" value="KH_dom_type_1"/>
</dbReference>
<evidence type="ECO:0000256" key="2">
    <source>
        <dbReference type="ARBA" id="ARBA00022490"/>
    </source>
</evidence>
<evidence type="ECO:0000259" key="9">
    <source>
        <dbReference type="PROSITE" id="PS50126"/>
    </source>
</evidence>
<dbReference type="PROSITE" id="PS50084">
    <property type="entry name" value="KH_TYPE_1"/>
    <property type="match status" value="1"/>
</dbReference>
<dbReference type="PROSITE" id="PS50126">
    <property type="entry name" value="S1"/>
    <property type="match status" value="1"/>
</dbReference>
<dbReference type="CDD" id="cd04472">
    <property type="entry name" value="S1_PNPase"/>
    <property type="match status" value="1"/>
</dbReference>
<dbReference type="FunFam" id="3.30.1370.10:FF:000001">
    <property type="entry name" value="Polyribonucleotide nucleotidyltransferase"/>
    <property type="match status" value="1"/>
</dbReference>
<dbReference type="Pfam" id="PF03725">
    <property type="entry name" value="RNase_PH_C"/>
    <property type="match status" value="1"/>
</dbReference>
<dbReference type="FunFam" id="3.30.230.70:FF:000001">
    <property type="entry name" value="Polyribonucleotide nucleotidyltransferase"/>
    <property type="match status" value="1"/>
</dbReference>
<proteinExistence type="inferred from homology"/>
<feature type="binding site" evidence="8">
    <location>
        <position position="480"/>
    </location>
    <ligand>
        <name>Mg(2+)</name>
        <dbReference type="ChEBI" id="CHEBI:18420"/>
    </ligand>
</feature>
<dbReference type="EC" id="2.7.7.8" evidence="8"/>
<dbReference type="NCBIfam" id="NF008805">
    <property type="entry name" value="PRK11824.1"/>
    <property type="match status" value="1"/>
</dbReference>
<evidence type="ECO:0000256" key="7">
    <source>
        <dbReference type="ARBA" id="ARBA00022884"/>
    </source>
</evidence>
<dbReference type="SUPFAM" id="SSF54211">
    <property type="entry name" value="Ribosomal protein S5 domain 2-like"/>
    <property type="match status" value="2"/>
</dbReference>
<dbReference type="InterPro" id="IPR003029">
    <property type="entry name" value="S1_domain"/>
</dbReference>
<evidence type="ECO:0000256" key="3">
    <source>
        <dbReference type="ARBA" id="ARBA00022679"/>
    </source>
</evidence>
<comment type="cofactor">
    <cofactor evidence="8">
        <name>Mg(2+)</name>
        <dbReference type="ChEBI" id="CHEBI:18420"/>
    </cofactor>
</comment>
<dbReference type="Pfam" id="PF00575">
    <property type="entry name" value="S1"/>
    <property type="match status" value="1"/>
</dbReference>
<dbReference type="GO" id="GO:0006396">
    <property type="term" value="P:RNA processing"/>
    <property type="evidence" value="ECO:0007669"/>
    <property type="project" value="InterPro"/>
</dbReference>
<dbReference type="InterPro" id="IPR004087">
    <property type="entry name" value="KH_dom"/>
</dbReference>
<dbReference type="GO" id="GO:0000175">
    <property type="term" value="F:3'-5'-RNA exonuclease activity"/>
    <property type="evidence" value="ECO:0007669"/>
    <property type="project" value="TreeGrafter"/>
</dbReference>
<dbReference type="Proteomes" id="UP000051124">
    <property type="component" value="Unassembled WGS sequence"/>
</dbReference>
<comment type="similarity">
    <text evidence="1 8">Belongs to the polyribonucleotide nucleotidyltransferase family.</text>
</comment>
<dbReference type="InterPro" id="IPR001247">
    <property type="entry name" value="ExoRNase_PH_dom1"/>
</dbReference>
<dbReference type="PIRSF" id="PIRSF005499">
    <property type="entry name" value="PNPase"/>
    <property type="match status" value="1"/>
</dbReference>
<keyword evidence="6 8" id="KW-0460">Magnesium</keyword>
<dbReference type="InterPro" id="IPR027408">
    <property type="entry name" value="PNPase/RNase_PH_dom_sf"/>
</dbReference>
<dbReference type="AlphaFoldDB" id="A0A0S7WL66"/>
<comment type="caution">
    <text evidence="10">The sequence shown here is derived from an EMBL/GenBank/DDBJ whole genome shotgun (WGS) entry which is preliminary data.</text>
</comment>
<dbReference type="InterPro" id="IPR012162">
    <property type="entry name" value="PNPase"/>
</dbReference>
<feature type="binding site" evidence="8">
    <location>
        <position position="486"/>
    </location>
    <ligand>
        <name>Mg(2+)</name>
        <dbReference type="ChEBI" id="CHEBI:18420"/>
    </ligand>
</feature>
<dbReference type="CDD" id="cd11363">
    <property type="entry name" value="RNase_PH_PNPase_1"/>
    <property type="match status" value="1"/>
</dbReference>
<dbReference type="CDD" id="cd02393">
    <property type="entry name" value="KH-I_PNPase"/>
    <property type="match status" value="1"/>
</dbReference>
<dbReference type="SUPFAM" id="SSF50249">
    <property type="entry name" value="Nucleic acid-binding proteins"/>
    <property type="match status" value="1"/>
</dbReference>
<dbReference type="Pfam" id="PF03726">
    <property type="entry name" value="PNPase"/>
    <property type="match status" value="1"/>
</dbReference>